<keyword evidence="3" id="KW-1185">Reference proteome</keyword>
<dbReference type="Pfam" id="PF14060">
    <property type="entry name" value="DUF4252"/>
    <property type="match status" value="1"/>
</dbReference>
<proteinExistence type="predicted"/>
<dbReference type="InterPro" id="IPR025348">
    <property type="entry name" value="DUF4252"/>
</dbReference>
<evidence type="ECO:0000313" key="3">
    <source>
        <dbReference type="Proteomes" id="UP001597525"/>
    </source>
</evidence>
<accession>A0ABW6BK81</accession>
<reference evidence="3" key="1">
    <citation type="journal article" date="2019" name="Int. J. Syst. Evol. Microbiol.">
        <title>The Global Catalogue of Microorganisms (GCM) 10K type strain sequencing project: providing services to taxonomists for standard genome sequencing and annotation.</title>
        <authorList>
            <consortium name="The Broad Institute Genomics Platform"/>
            <consortium name="The Broad Institute Genome Sequencing Center for Infectious Disease"/>
            <person name="Wu L."/>
            <person name="Ma J."/>
        </authorList>
    </citation>
    <scope>NUCLEOTIDE SEQUENCE [LARGE SCALE GENOMIC DNA]</scope>
    <source>
        <strain evidence="3">KCTC 22814</strain>
    </source>
</reference>
<feature type="signal peptide" evidence="1">
    <location>
        <begin position="1"/>
        <end position="18"/>
    </location>
</feature>
<dbReference type="RefSeq" id="WP_320183196.1">
    <property type="nucleotide sequence ID" value="NZ_CP138332.1"/>
</dbReference>
<name>A0ABW6BK81_9SPHI</name>
<sequence>MKTILSVVMLLWVSLAGAQVSKLDKIFDTYQEAKGVTSIKIGKPMFSMIQKLNIGEDEMGQIKPLLTKINSIKMLIVENDSLKIKDEVKSAFSNIHYEELMAIHSDGSRIKFLAESTAGDVLNNLLLDISADGSTIFMILDGRISYADIDKLVNEK</sequence>
<evidence type="ECO:0000313" key="2">
    <source>
        <dbReference type="EMBL" id="MFD2969702.1"/>
    </source>
</evidence>
<comment type="caution">
    <text evidence="2">The sequence shown here is derived from an EMBL/GenBank/DDBJ whole genome shotgun (WGS) entry which is preliminary data.</text>
</comment>
<dbReference type="EMBL" id="JBHUPB010000015">
    <property type="protein sequence ID" value="MFD2969702.1"/>
    <property type="molecule type" value="Genomic_DNA"/>
</dbReference>
<feature type="chain" id="PRO_5045852019" evidence="1">
    <location>
        <begin position="19"/>
        <end position="156"/>
    </location>
</feature>
<protein>
    <submittedName>
        <fullName evidence="2">DUF4252 domain-containing protein</fullName>
    </submittedName>
</protein>
<organism evidence="2 3">
    <name type="scientific">Sphingobacterium bambusae</name>
    <dbReference type="NCBI Taxonomy" id="662858"/>
    <lineage>
        <taxon>Bacteria</taxon>
        <taxon>Pseudomonadati</taxon>
        <taxon>Bacteroidota</taxon>
        <taxon>Sphingobacteriia</taxon>
        <taxon>Sphingobacteriales</taxon>
        <taxon>Sphingobacteriaceae</taxon>
        <taxon>Sphingobacterium</taxon>
    </lineage>
</organism>
<gene>
    <name evidence="2" type="ORF">ACFS7Y_20090</name>
</gene>
<keyword evidence="1" id="KW-0732">Signal</keyword>
<dbReference type="Proteomes" id="UP001597525">
    <property type="component" value="Unassembled WGS sequence"/>
</dbReference>
<evidence type="ECO:0000256" key="1">
    <source>
        <dbReference type="SAM" id="SignalP"/>
    </source>
</evidence>